<evidence type="ECO:0000313" key="1">
    <source>
        <dbReference type="EMBL" id="KRM55734.1"/>
    </source>
</evidence>
<dbReference type="PATRIC" id="fig|1291052.5.peg.1125"/>
<accession>A0A0R1ZVC1</accession>
<reference evidence="1 2" key="1">
    <citation type="journal article" date="2015" name="Genome Announc.">
        <title>Expanding the biotechnology potential of lactobacilli through comparative genomics of 213 strains and associated genera.</title>
        <authorList>
            <person name="Sun Z."/>
            <person name="Harris H.M."/>
            <person name="McCann A."/>
            <person name="Guo C."/>
            <person name="Argimon S."/>
            <person name="Zhang W."/>
            <person name="Yang X."/>
            <person name="Jeffery I.B."/>
            <person name="Cooney J.C."/>
            <person name="Kagawa T.F."/>
            <person name="Liu W."/>
            <person name="Song Y."/>
            <person name="Salvetti E."/>
            <person name="Wrobel A."/>
            <person name="Rasinkangas P."/>
            <person name="Parkhill J."/>
            <person name="Rea M.C."/>
            <person name="O'Sullivan O."/>
            <person name="Ritari J."/>
            <person name="Douillard F.P."/>
            <person name="Paul Ross R."/>
            <person name="Yang R."/>
            <person name="Briner A.E."/>
            <person name="Felis G.E."/>
            <person name="de Vos W.M."/>
            <person name="Barrangou R."/>
            <person name="Klaenhammer T.R."/>
            <person name="Caufield P.W."/>
            <person name="Cui Y."/>
            <person name="Zhang H."/>
            <person name="O'Toole P.W."/>
        </authorList>
    </citation>
    <scope>NUCLEOTIDE SEQUENCE [LARGE SCALE GENOMIC DNA]</scope>
    <source>
        <strain evidence="1 2">DSM 20505</strain>
    </source>
</reference>
<name>A0A0R1ZVC1_9LACO</name>
<protein>
    <submittedName>
        <fullName evidence="1">Uncharacterized protein</fullName>
    </submittedName>
</protein>
<keyword evidence="2" id="KW-1185">Reference proteome</keyword>
<sequence length="139" mass="15674">MYTNAYIATVSSHLDRLLVYKQVFGQHIASCERILCGKCLATENTQSLANHLLRNLARFVPFASEVKNMPVPEEYAEMHAGILAGLNRYETALNHIFVAMQGTQLDQRLFLTGVSEQERALATIDFQYFDNLRYGDIGA</sequence>
<dbReference type="EMBL" id="AYYO01000014">
    <property type="protein sequence ID" value="KRM55734.1"/>
    <property type="molecule type" value="Genomic_DNA"/>
</dbReference>
<comment type="caution">
    <text evidence="1">The sequence shown here is derived from an EMBL/GenBank/DDBJ whole genome shotgun (WGS) entry which is preliminary data.</text>
</comment>
<evidence type="ECO:0000313" key="2">
    <source>
        <dbReference type="Proteomes" id="UP000051679"/>
    </source>
</evidence>
<dbReference type="Proteomes" id="UP000051679">
    <property type="component" value="Unassembled WGS sequence"/>
</dbReference>
<dbReference type="RefSeq" id="WP_054678139.1">
    <property type="nucleotide sequence ID" value="NZ_AYYO01000014.1"/>
</dbReference>
<gene>
    <name evidence="1" type="ORF">FC18_GL001108</name>
</gene>
<organism evidence="1 2">
    <name type="scientific">Lacticaseibacillus sharpeae JCM 1186 = DSM 20505</name>
    <dbReference type="NCBI Taxonomy" id="1291052"/>
    <lineage>
        <taxon>Bacteria</taxon>
        <taxon>Bacillati</taxon>
        <taxon>Bacillota</taxon>
        <taxon>Bacilli</taxon>
        <taxon>Lactobacillales</taxon>
        <taxon>Lactobacillaceae</taxon>
        <taxon>Lacticaseibacillus</taxon>
    </lineage>
</organism>
<proteinExistence type="predicted"/>
<dbReference type="OrthoDB" id="2315746at2"/>
<dbReference type="AlphaFoldDB" id="A0A0R1ZVC1"/>